<dbReference type="Proteomes" id="UP000789759">
    <property type="component" value="Unassembled WGS sequence"/>
</dbReference>
<dbReference type="InterPro" id="IPR054030">
    <property type="entry name" value="Gp5_Vgr_C"/>
</dbReference>
<evidence type="ECO:0000256" key="1">
    <source>
        <dbReference type="SAM" id="MobiDB-lite"/>
    </source>
</evidence>
<feature type="region of interest" description="Disordered" evidence="1">
    <location>
        <begin position="1"/>
        <end position="51"/>
    </location>
</feature>
<accession>A0A9N9GTJ2</accession>
<dbReference type="OrthoDB" id="392930at2759"/>
<organism evidence="3 4">
    <name type="scientific">Cetraspora pellucida</name>
    <dbReference type="NCBI Taxonomy" id="1433469"/>
    <lineage>
        <taxon>Eukaryota</taxon>
        <taxon>Fungi</taxon>
        <taxon>Fungi incertae sedis</taxon>
        <taxon>Mucoromycota</taxon>
        <taxon>Glomeromycotina</taxon>
        <taxon>Glomeromycetes</taxon>
        <taxon>Diversisporales</taxon>
        <taxon>Gigasporaceae</taxon>
        <taxon>Cetraspora</taxon>
    </lineage>
</organism>
<evidence type="ECO:0000313" key="3">
    <source>
        <dbReference type="EMBL" id="CAG8628738.1"/>
    </source>
</evidence>
<name>A0A9N9GTJ2_9GLOM</name>
<feature type="compositionally biased region" description="Basic and acidic residues" evidence="1">
    <location>
        <begin position="1"/>
        <end position="14"/>
    </location>
</feature>
<dbReference type="Pfam" id="PF22178">
    <property type="entry name" value="Gp5_trimer_C"/>
    <property type="match status" value="1"/>
</dbReference>
<feature type="domain" description="Gp5/Type VI secretion system Vgr C-terminal trimerisation" evidence="2">
    <location>
        <begin position="83"/>
        <end position="156"/>
    </location>
</feature>
<keyword evidence="4" id="KW-1185">Reference proteome</keyword>
<evidence type="ECO:0000313" key="4">
    <source>
        <dbReference type="Proteomes" id="UP000789759"/>
    </source>
</evidence>
<comment type="caution">
    <text evidence="3">The sequence shown here is derived from an EMBL/GenBank/DDBJ whole genome shotgun (WGS) entry which is preliminary data.</text>
</comment>
<dbReference type="EMBL" id="CAJVQA010005826">
    <property type="protein sequence ID" value="CAG8628738.1"/>
    <property type="molecule type" value="Genomic_DNA"/>
</dbReference>
<protein>
    <submittedName>
        <fullName evidence="3">8550_t:CDS:1</fullName>
    </submittedName>
</protein>
<sequence length="234" mass="27035">MLNDESKLDERNKESLAPVDNYYKNTPVVSSNLESNKWKPEEKDLKKKIKNKKSNVKASLEEVLTVHDTLPWKVNDNECYENAIEVKNDEQIVVENDEQIGVEKDRQIGIGKDEQIRIKKDERIGAEKDEHIGVENNEQSGVEKAKHIEVGGDERIGACDKWKEKVYEFKTWMNEIKRTVKRGKTYPKPHDQGLKGDEKREITEVTACKRQAISLTPEITTPVLNDRPKEKKKP</sequence>
<evidence type="ECO:0000259" key="2">
    <source>
        <dbReference type="Pfam" id="PF22178"/>
    </source>
</evidence>
<proteinExistence type="predicted"/>
<reference evidence="3" key="1">
    <citation type="submission" date="2021-06" db="EMBL/GenBank/DDBJ databases">
        <authorList>
            <person name="Kallberg Y."/>
            <person name="Tangrot J."/>
            <person name="Rosling A."/>
        </authorList>
    </citation>
    <scope>NUCLEOTIDE SEQUENCE</scope>
    <source>
        <strain evidence="3">FL966</strain>
    </source>
</reference>
<feature type="compositionally biased region" description="Polar residues" evidence="1">
    <location>
        <begin position="23"/>
        <end position="35"/>
    </location>
</feature>
<gene>
    <name evidence="3" type="ORF">CPELLU_LOCUS8284</name>
</gene>
<feature type="compositionally biased region" description="Basic and acidic residues" evidence="1">
    <location>
        <begin position="36"/>
        <end position="45"/>
    </location>
</feature>
<dbReference type="AlphaFoldDB" id="A0A9N9GTJ2"/>
<dbReference type="SUPFAM" id="SSF69349">
    <property type="entry name" value="Phage fibre proteins"/>
    <property type="match status" value="1"/>
</dbReference>